<proteinExistence type="predicted"/>
<reference evidence="3" key="1">
    <citation type="submission" date="2021-02" db="EMBL/GenBank/DDBJ databases">
        <authorList>
            <person name="Nowell W R."/>
        </authorList>
    </citation>
    <scope>NUCLEOTIDE SEQUENCE</scope>
</reference>
<protein>
    <recommendedName>
        <fullName evidence="1">Helix-turn-helix domain-containing protein</fullName>
    </recommendedName>
</protein>
<dbReference type="Proteomes" id="UP000663873">
    <property type="component" value="Unassembled WGS sequence"/>
</dbReference>
<comment type="caution">
    <text evidence="3">The sequence shown here is derived from an EMBL/GenBank/DDBJ whole genome shotgun (WGS) entry which is preliminary data.</text>
</comment>
<sequence>MLDLANHFHPSIKLVPHIGKMYHKAVAEPYIVPFKFGLPRHVFNNIIDTALLRVIRYSSVLSAFNEERQSIELMLLYNWYPPRYIHSRFHKFFARYLSLQTILPLLNDNSDLALMRCLSLNEPTLDEKKIAVETAQLASQSQNQELVVPPNMKQITAKMKRRNNLIIHQTTIYFNPAEHATCSLRNNVQHSYKSRTLGQQYHERKAYLPIFPNQTVGMNDCLLLANVPVTRLAPHEIVRRQHGAYTSDVFMNMNPYNNMTGFSLSPEDLQELTTRLLISRRIYYSLQC</sequence>
<feature type="domain" description="Helix-turn-helix" evidence="1">
    <location>
        <begin position="30"/>
        <end position="90"/>
    </location>
</feature>
<dbReference type="InterPro" id="IPR058912">
    <property type="entry name" value="HTH_animal"/>
</dbReference>
<evidence type="ECO:0000313" key="2">
    <source>
        <dbReference type="EMBL" id="CAF4418036.1"/>
    </source>
</evidence>
<accession>A0A820UDX1</accession>
<evidence type="ECO:0000313" key="4">
    <source>
        <dbReference type="Proteomes" id="UP000663851"/>
    </source>
</evidence>
<evidence type="ECO:0000313" key="3">
    <source>
        <dbReference type="EMBL" id="CAF4481175.1"/>
    </source>
</evidence>
<dbReference type="Pfam" id="PF26215">
    <property type="entry name" value="HTH_animal"/>
    <property type="match status" value="1"/>
</dbReference>
<gene>
    <name evidence="3" type="ORF">HFQ381_LOCUS26269</name>
    <name evidence="2" type="ORF">UJA718_LOCUS20343</name>
</gene>
<dbReference type="AlphaFoldDB" id="A0A820UDX1"/>
<evidence type="ECO:0000259" key="1">
    <source>
        <dbReference type="Pfam" id="PF26215"/>
    </source>
</evidence>
<keyword evidence="5" id="KW-1185">Reference proteome</keyword>
<evidence type="ECO:0000313" key="5">
    <source>
        <dbReference type="Proteomes" id="UP000663873"/>
    </source>
</evidence>
<organism evidence="3 4">
    <name type="scientific">Rotaria socialis</name>
    <dbReference type="NCBI Taxonomy" id="392032"/>
    <lineage>
        <taxon>Eukaryota</taxon>
        <taxon>Metazoa</taxon>
        <taxon>Spiralia</taxon>
        <taxon>Gnathifera</taxon>
        <taxon>Rotifera</taxon>
        <taxon>Eurotatoria</taxon>
        <taxon>Bdelloidea</taxon>
        <taxon>Philodinida</taxon>
        <taxon>Philodinidae</taxon>
        <taxon>Rotaria</taxon>
    </lineage>
</organism>
<dbReference type="Proteomes" id="UP000663851">
    <property type="component" value="Unassembled WGS sequence"/>
</dbReference>
<name>A0A820UDX1_9BILA</name>
<dbReference type="EMBL" id="CAJOBP010003769">
    <property type="protein sequence ID" value="CAF4418036.1"/>
    <property type="molecule type" value="Genomic_DNA"/>
</dbReference>
<dbReference type="EMBL" id="CAJOBO010003111">
    <property type="protein sequence ID" value="CAF4481175.1"/>
    <property type="molecule type" value="Genomic_DNA"/>
</dbReference>